<dbReference type="RefSeq" id="WP_258303100.1">
    <property type="nucleotide sequence ID" value="NZ_CP078063.1"/>
</dbReference>
<evidence type="ECO:0000313" key="1">
    <source>
        <dbReference type="EMBL" id="UVE51301.1"/>
    </source>
</evidence>
<sequence>MVFASDTPLLGIFEWTIDHAVVYGDSESETVLHEGTVRVLPNGWVEVPSGRLLSPGAVHHIDQLPESSQSDDF</sequence>
<organism evidence="1 2">
    <name type="scientific">Haloferax larsenii</name>
    <dbReference type="NCBI Taxonomy" id="302484"/>
    <lineage>
        <taxon>Archaea</taxon>
        <taxon>Methanobacteriati</taxon>
        <taxon>Methanobacteriota</taxon>
        <taxon>Stenosarchaea group</taxon>
        <taxon>Halobacteria</taxon>
        <taxon>Halobacteriales</taxon>
        <taxon>Haloferacaceae</taxon>
        <taxon>Haloferax</taxon>
    </lineage>
</organism>
<dbReference type="GeneID" id="74528291"/>
<name>A0ABY5RG15_HALLR</name>
<dbReference type="InterPro" id="IPR058967">
    <property type="entry name" value="Hfq-like"/>
</dbReference>
<accession>A0ABY5RG15</accession>
<gene>
    <name evidence="1" type="ORF">KU306_05300</name>
</gene>
<dbReference type="Proteomes" id="UP001058330">
    <property type="component" value="Chromosome"/>
</dbReference>
<keyword evidence="2" id="KW-1185">Reference proteome</keyword>
<evidence type="ECO:0000313" key="2">
    <source>
        <dbReference type="Proteomes" id="UP001058330"/>
    </source>
</evidence>
<proteinExistence type="predicted"/>
<dbReference type="Pfam" id="PF26264">
    <property type="entry name" value="Halo_Hfq_like"/>
    <property type="match status" value="1"/>
</dbReference>
<dbReference type="EMBL" id="CP078063">
    <property type="protein sequence ID" value="UVE51301.1"/>
    <property type="molecule type" value="Genomic_DNA"/>
</dbReference>
<reference evidence="1" key="1">
    <citation type="submission" date="2021-07" db="EMBL/GenBank/DDBJ databases">
        <title>Studies on halocins as antimicrobial molecules from haloarchaea.</title>
        <authorList>
            <person name="Kumar S."/>
            <person name="Khare S.K."/>
        </authorList>
    </citation>
    <scope>NUCLEOTIDE SEQUENCE</scope>
    <source>
        <strain evidence="1">NCIM 5678</strain>
    </source>
</reference>
<protein>
    <submittedName>
        <fullName evidence="1">Uncharacterized protein</fullName>
    </submittedName>
</protein>